<dbReference type="PANTHER" id="PTHR30547:SF0">
    <property type="entry name" value="BLR8175 PROTEIN"/>
    <property type="match status" value="1"/>
</dbReference>
<dbReference type="AlphaFoldDB" id="A0A3M6QLW7"/>
<dbReference type="PANTHER" id="PTHR30547">
    <property type="entry name" value="UNCHARACTERIZED PROTEIN YHCG-RELATED"/>
    <property type="match status" value="1"/>
</dbReference>
<evidence type="ECO:0000313" key="3">
    <source>
        <dbReference type="Proteomes" id="UP000281171"/>
    </source>
</evidence>
<dbReference type="Pfam" id="PF17761">
    <property type="entry name" value="DUF1016_N"/>
    <property type="match status" value="1"/>
</dbReference>
<dbReference type="EMBL" id="RDQK01000045">
    <property type="protein sequence ID" value="RMX04037.1"/>
    <property type="molecule type" value="Genomic_DNA"/>
</dbReference>
<evidence type="ECO:0000313" key="2">
    <source>
        <dbReference type="EMBL" id="RMX04037.1"/>
    </source>
</evidence>
<dbReference type="Proteomes" id="UP000281171">
    <property type="component" value="Unassembled WGS sequence"/>
</dbReference>
<name>A0A3M6QLW7_9BURK</name>
<reference evidence="2 3" key="1">
    <citation type="submission" date="2018-10" db="EMBL/GenBank/DDBJ databases">
        <title>Comamonadaceae CDC group NO-1 genome sequencing and assembly.</title>
        <authorList>
            <person name="Bernier A.-M."/>
            <person name="Bernard K."/>
        </authorList>
    </citation>
    <scope>NUCLEOTIDE SEQUENCE [LARGE SCALE GENOMIC DNA]</scope>
    <source>
        <strain evidence="2 3">NML180581</strain>
    </source>
</reference>
<comment type="caution">
    <text evidence="2">The sequence shown here is derived from an EMBL/GenBank/DDBJ whole genome shotgun (WGS) entry which is preliminary data.</text>
</comment>
<dbReference type="InterPro" id="IPR053148">
    <property type="entry name" value="PD-DEXK-like_domain"/>
</dbReference>
<organism evidence="2 3">
    <name type="scientific">Allofranklinella schreckenbergeri</name>
    <dbReference type="NCBI Taxonomy" id="1076744"/>
    <lineage>
        <taxon>Bacteria</taxon>
        <taxon>Pseudomonadati</taxon>
        <taxon>Pseudomonadota</taxon>
        <taxon>Betaproteobacteria</taxon>
        <taxon>Burkholderiales</taxon>
        <taxon>Comamonadaceae</taxon>
        <taxon>Allofranklinella</taxon>
    </lineage>
</organism>
<evidence type="ECO:0000259" key="1">
    <source>
        <dbReference type="Pfam" id="PF17761"/>
    </source>
</evidence>
<feature type="domain" description="YhcG N-terminal" evidence="1">
    <location>
        <begin position="21"/>
        <end position="159"/>
    </location>
</feature>
<gene>
    <name evidence="2" type="ORF">EBQ24_12300</name>
</gene>
<dbReference type="InterPro" id="IPR041527">
    <property type="entry name" value="YhcG_N"/>
</dbReference>
<accession>A0A3M6QLW7</accession>
<proteinExistence type="predicted"/>
<protein>
    <submittedName>
        <fullName evidence="2">DUF1016 family protein</fullName>
    </submittedName>
</protein>
<sequence>MATEPTLPAAQREYRDWLAALKNQFRQMQIKAAVAVNSELLRFYWQLGADIAERQRRHAWGSGFLAQLSRDLMQAFPEVKGFSLRNLKYIRQWFAFWSEEPIGQQLVAQLTAIPWGHNLAIISQCQSRAEALYYVQQTQAQGWSRAVLTHQIESGLWQRQGQAQHNFAQTLSAPQSDLERVMNFEPTESTAWHWAA</sequence>
<dbReference type="RefSeq" id="WP_122249081.1">
    <property type="nucleotide sequence ID" value="NZ_RDQK01000045.1"/>
</dbReference>